<dbReference type="Proteomes" id="UP001642483">
    <property type="component" value="Unassembled WGS sequence"/>
</dbReference>
<gene>
    <name evidence="6" type="ORF">CVLEPA_LOCUS3243</name>
</gene>
<name>A0ABP0F4T5_CLALP</name>
<dbReference type="SMART" id="SM00241">
    <property type="entry name" value="ZP"/>
    <property type="match status" value="1"/>
</dbReference>
<reference evidence="6 7" key="1">
    <citation type="submission" date="2024-02" db="EMBL/GenBank/DDBJ databases">
        <authorList>
            <person name="Daric V."/>
            <person name="Darras S."/>
        </authorList>
    </citation>
    <scope>NUCLEOTIDE SEQUENCE [LARGE SCALE GENOMIC DNA]</scope>
</reference>
<keyword evidence="2" id="KW-1015">Disulfide bond</keyword>
<dbReference type="Pfam" id="PF00100">
    <property type="entry name" value="Zona_pellucida"/>
    <property type="match status" value="1"/>
</dbReference>
<keyword evidence="3" id="KW-0812">Transmembrane</keyword>
<keyword evidence="1 4" id="KW-0732">Signal</keyword>
<dbReference type="SUPFAM" id="SSF57196">
    <property type="entry name" value="EGF/Laminin"/>
    <property type="match status" value="1"/>
</dbReference>
<dbReference type="InterPro" id="IPR001507">
    <property type="entry name" value="ZP_dom"/>
</dbReference>
<dbReference type="Gene3D" id="2.10.25.10">
    <property type="entry name" value="Laminin"/>
    <property type="match status" value="1"/>
</dbReference>
<feature type="domain" description="ZP" evidence="5">
    <location>
        <begin position="24"/>
        <end position="296"/>
    </location>
</feature>
<protein>
    <recommendedName>
        <fullName evidence="5">ZP domain-containing protein</fullName>
    </recommendedName>
</protein>
<evidence type="ECO:0000259" key="5">
    <source>
        <dbReference type="PROSITE" id="PS51034"/>
    </source>
</evidence>
<feature type="transmembrane region" description="Helical" evidence="3">
    <location>
        <begin position="380"/>
        <end position="402"/>
    </location>
</feature>
<feature type="signal peptide" evidence="4">
    <location>
        <begin position="1"/>
        <end position="19"/>
    </location>
</feature>
<comment type="caution">
    <text evidence="6">The sequence shown here is derived from an EMBL/GenBank/DDBJ whole genome shotgun (WGS) entry which is preliminary data.</text>
</comment>
<evidence type="ECO:0000256" key="2">
    <source>
        <dbReference type="ARBA" id="ARBA00023157"/>
    </source>
</evidence>
<dbReference type="InterPro" id="IPR055355">
    <property type="entry name" value="ZP-C"/>
</dbReference>
<dbReference type="EMBL" id="CAWYQH010000002">
    <property type="protein sequence ID" value="CAK8673444.1"/>
    <property type="molecule type" value="Genomic_DNA"/>
</dbReference>
<evidence type="ECO:0000256" key="3">
    <source>
        <dbReference type="SAM" id="Phobius"/>
    </source>
</evidence>
<dbReference type="InterPro" id="IPR042235">
    <property type="entry name" value="ZP-C_dom"/>
</dbReference>
<dbReference type="Gene3D" id="2.60.40.4100">
    <property type="entry name" value="Zona pellucida, ZP-C domain"/>
    <property type="match status" value="1"/>
</dbReference>
<keyword evidence="7" id="KW-1185">Reference proteome</keyword>
<evidence type="ECO:0000256" key="4">
    <source>
        <dbReference type="SAM" id="SignalP"/>
    </source>
</evidence>
<feature type="chain" id="PRO_5045397968" description="ZP domain-containing protein" evidence="4">
    <location>
        <begin position="20"/>
        <end position="414"/>
    </location>
</feature>
<dbReference type="PANTHER" id="PTHR14002">
    <property type="entry name" value="ENDOGLIN/TGF-BETA RECEPTOR TYPE III"/>
    <property type="match status" value="1"/>
</dbReference>
<accession>A0ABP0F4T5</accession>
<proteinExistence type="predicted"/>
<evidence type="ECO:0000313" key="7">
    <source>
        <dbReference type="Proteomes" id="UP001642483"/>
    </source>
</evidence>
<keyword evidence="3" id="KW-1133">Transmembrane helix</keyword>
<dbReference type="Pfam" id="PF14670">
    <property type="entry name" value="FXa_inhibition"/>
    <property type="match status" value="1"/>
</dbReference>
<keyword evidence="3" id="KW-0472">Membrane</keyword>
<sequence length="414" mass="46426">MTLLWFLLLFFQFQSIAWAQNETVCSEAPDIYLDESEVIMLTDGPGYLVISKTAVEDASSVASQCRVYADNDAVTFNLTSLLDCDPYITQDNDTLTVTYTIRSVPNVNTSFVIQRFTNFCLNVTCSFDINLLLNSSDGIYPQIRKLELDPVENVGEFDVSLAYQANEDFSTELNVSSVKVPDYLYVKATLRVDPGVEDDYVLQAEHCWASAEEGSMSPMYPIIQGGCKASKAWEDEDAIVVTENYESNFVKFRFQSFVWSGRSQDLQRIFVYCNLVICLPGEEDCSSPCDKRKRRDAPQITEGYRHKLASSGPINLKTPEKPNCEKNNGGCSEICEMHGDAIFCSCFEGKLLQENGKTCAVTESESEHIVVINLSSSQTFIITVTMVTLVLVVTGGILRFFYQKWRTSGKKLQC</sequence>
<evidence type="ECO:0000313" key="6">
    <source>
        <dbReference type="EMBL" id="CAK8673444.1"/>
    </source>
</evidence>
<dbReference type="PANTHER" id="PTHR14002:SF54">
    <property type="entry name" value="ZONA PELLUCIDA SPERM-BINDING PROTEIN 2"/>
    <property type="match status" value="1"/>
</dbReference>
<evidence type="ECO:0000256" key="1">
    <source>
        <dbReference type="ARBA" id="ARBA00022729"/>
    </source>
</evidence>
<dbReference type="PROSITE" id="PS51034">
    <property type="entry name" value="ZP_2"/>
    <property type="match status" value="1"/>
</dbReference>
<organism evidence="6 7">
    <name type="scientific">Clavelina lepadiformis</name>
    <name type="common">Light-bulb sea squirt</name>
    <name type="synonym">Ascidia lepadiformis</name>
    <dbReference type="NCBI Taxonomy" id="159417"/>
    <lineage>
        <taxon>Eukaryota</taxon>
        <taxon>Metazoa</taxon>
        <taxon>Chordata</taxon>
        <taxon>Tunicata</taxon>
        <taxon>Ascidiacea</taxon>
        <taxon>Aplousobranchia</taxon>
        <taxon>Clavelinidae</taxon>
        <taxon>Clavelina</taxon>
    </lineage>
</organism>